<feature type="transmembrane region" description="Helical" evidence="10">
    <location>
        <begin position="99"/>
        <end position="118"/>
    </location>
</feature>
<evidence type="ECO:0000256" key="5">
    <source>
        <dbReference type="ARBA" id="ARBA00022741"/>
    </source>
</evidence>
<feature type="transmembrane region" description="Helical" evidence="10">
    <location>
        <begin position="75"/>
        <end position="94"/>
    </location>
</feature>
<keyword evidence="5" id="KW-0547">Nucleotide-binding</keyword>
<feature type="coiled-coil region" evidence="9">
    <location>
        <begin position="143"/>
        <end position="177"/>
    </location>
</feature>
<dbReference type="Gene3D" id="1.20.5.1930">
    <property type="match status" value="1"/>
</dbReference>
<dbReference type="Proteomes" id="UP001058003">
    <property type="component" value="Chromosome"/>
</dbReference>
<accession>A0A9Q9MM80</accession>
<dbReference type="RefSeq" id="WP_081971272.1">
    <property type="nucleotide sequence ID" value="NZ_CP073767.1"/>
</dbReference>
<dbReference type="CDD" id="cd16917">
    <property type="entry name" value="HATPase_UhpB-NarQ-NarX-like"/>
    <property type="match status" value="1"/>
</dbReference>
<evidence type="ECO:0000256" key="1">
    <source>
        <dbReference type="ARBA" id="ARBA00000085"/>
    </source>
</evidence>
<dbReference type="PANTHER" id="PTHR24421">
    <property type="entry name" value="NITRATE/NITRITE SENSOR PROTEIN NARX-RELATED"/>
    <property type="match status" value="1"/>
</dbReference>
<evidence type="ECO:0000256" key="9">
    <source>
        <dbReference type="SAM" id="Coils"/>
    </source>
</evidence>
<keyword evidence="6" id="KW-0418">Kinase</keyword>
<evidence type="ECO:0000256" key="7">
    <source>
        <dbReference type="ARBA" id="ARBA00022840"/>
    </source>
</evidence>
<feature type="domain" description="Signal transduction histidine kinase subgroup 3 dimerisation and phosphoacceptor" evidence="11">
    <location>
        <begin position="175"/>
        <end position="241"/>
    </location>
</feature>
<keyword evidence="7" id="KW-0067">ATP-binding</keyword>
<dbReference type="EMBL" id="CP073767">
    <property type="protein sequence ID" value="UWZ54507.1"/>
    <property type="molecule type" value="Genomic_DNA"/>
</dbReference>
<dbReference type="InterPro" id="IPR011712">
    <property type="entry name" value="Sig_transdc_His_kin_sub3_dim/P"/>
</dbReference>
<dbReference type="SUPFAM" id="SSF55874">
    <property type="entry name" value="ATPase domain of HSP90 chaperone/DNA topoisomerase II/histidine kinase"/>
    <property type="match status" value="1"/>
</dbReference>
<keyword evidence="10" id="KW-1133">Transmembrane helix</keyword>
<comment type="catalytic activity">
    <reaction evidence="1">
        <text>ATP + protein L-histidine = ADP + protein N-phospho-L-histidine.</text>
        <dbReference type="EC" id="2.7.13.3"/>
    </reaction>
</comment>
<sequence length="371" mass="38901">MNAWVARLRVARSDAVLAAVLTAVALAQTLAFPIAHRGIGELYVLGSIVPLAWRRRYPLESAAVSSAFWLIPLDGYPVLGFVAVVLQFFAVGAYGAPRAAVWAVTAWGCVAGAAGTLLGPELPVAVIGAVLSVVAPVAAGQLVAHQRQQHRVLLQLAAELEAEKRKVREAAVSEERARIAQELHDVLGHELTLIAVQAEAAAAALRLAPDRAAAPVEAIRETSHRTLRQIRSALDVVAPPTDPTDATAEGLAELARRADAAGVANSLSLTGVPRPGETPVWLAVHRIVRECLTNAGRHAPGRPVTVGVHWAPDTVTVTAANPVDGGRAQPVPGRGLLGMRHRAELLGGTFTAFIRDGAFEVQVQLPAGGSR</sequence>
<dbReference type="Gene3D" id="3.30.565.10">
    <property type="entry name" value="Histidine kinase-like ATPase, C-terminal domain"/>
    <property type="match status" value="1"/>
</dbReference>
<feature type="transmembrane region" description="Helical" evidence="10">
    <location>
        <begin position="124"/>
        <end position="144"/>
    </location>
</feature>
<reference evidence="12" key="1">
    <citation type="submission" date="2021-04" db="EMBL/GenBank/DDBJ databases">
        <title>Dactylosporangium aurantiacum NRRL B-8018 full assembly.</title>
        <authorList>
            <person name="Hartkoorn R.C."/>
            <person name="Beaudoing E."/>
            <person name="Hot D."/>
        </authorList>
    </citation>
    <scope>NUCLEOTIDE SEQUENCE</scope>
    <source>
        <strain evidence="12">NRRL B-8018</strain>
    </source>
</reference>
<evidence type="ECO:0000256" key="10">
    <source>
        <dbReference type="SAM" id="Phobius"/>
    </source>
</evidence>
<evidence type="ECO:0000256" key="8">
    <source>
        <dbReference type="ARBA" id="ARBA00023012"/>
    </source>
</evidence>
<dbReference type="GO" id="GO:0005524">
    <property type="term" value="F:ATP binding"/>
    <property type="evidence" value="ECO:0007669"/>
    <property type="project" value="UniProtKB-KW"/>
</dbReference>
<dbReference type="InterPro" id="IPR050482">
    <property type="entry name" value="Sensor_HK_TwoCompSys"/>
</dbReference>
<dbReference type="InterPro" id="IPR036890">
    <property type="entry name" value="HATPase_C_sf"/>
</dbReference>
<evidence type="ECO:0000256" key="4">
    <source>
        <dbReference type="ARBA" id="ARBA00022679"/>
    </source>
</evidence>
<evidence type="ECO:0000256" key="3">
    <source>
        <dbReference type="ARBA" id="ARBA00022553"/>
    </source>
</evidence>
<protein>
    <recommendedName>
        <fullName evidence="2">histidine kinase</fullName>
        <ecNumber evidence="2">2.7.13.3</ecNumber>
    </recommendedName>
</protein>
<keyword evidence="4" id="KW-0808">Transferase</keyword>
<dbReference type="GO" id="GO:0016020">
    <property type="term" value="C:membrane"/>
    <property type="evidence" value="ECO:0007669"/>
    <property type="project" value="InterPro"/>
</dbReference>
<name>A0A9Q9MM80_9ACTN</name>
<gene>
    <name evidence="12" type="ORF">Daura_50140</name>
</gene>
<evidence type="ECO:0000313" key="13">
    <source>
        <dbReference type="Proteomes" id="UP001058003"/>
    </source>
</evidence>
<dbReference type="EC" id="2.7.13.3" evidence="2"/>
<organism evidence="12 13">
    <name type="scientific">Dactylosporangium aurantiacum</name>
    <dbReference type="NCBI Taxonomy" id="35754"/>
    <lineage>
        <taxon>Bacteria</taxon>
        <taxon>Bacillati</taxon>
        <taxon>Actinomycetota</taxon>
        <taxon>Actinomycetes</taxon>
        <taxon>Micromonosporales</taxon>
        <taxon>Micromonosporaceae</taxon>
        <taxon>Dactylosporangium</taxon>
    </lineage>
</organism>
<dbReference type="KEGG" id="daur:Daura_50140"/>
<proteinExistence type="predicted"/>
<keyword evidence="13" id="KW-1185">Reference proteome</keyword>
<keyword evidence="10" id="KW-0472">Membrane</keyword>
<dbReference type="Pfam" id="PF07730">
    <property type="entry name" value="HisKA_3"/>
    <property type="match status" value="1"/>
</dbReference>
<keyword evidence="3" id="KW-0597">Phosphoprotein</keyword>
<dbReference type="OrthoDB" id="227596at2"/>
<keyword evidence="10" id="KW-0812">Transmembrane</keyword>
<evidence type="ECO:0000256" key="2">
    <source>
        <dbReference type="ARBA" id="ARBA00012438"/>
    </source>
</evidence>
<evidence type="ECO:0000313" key="12">
    <source>
        <dbReference type="EMBL" id="UWZ54507.1"/>
    </source>
</evidence>
<keyword evidence="9" id="KW-0175">Coiled coil</keyword>
<keyword evidence="8" id="KW-0902">Two-component regulatory system</keyword>
<evidence type="ECO:0000259" key="11">
    <source>
        <dbReference type="Pfam" id="PF07730"/>
    </source>
</evidence>
<dbReference type="GO" id="GO:0046983">
    <property type="term" value="F:protein dimerization activity"/>
    <property type="evidence" value="ECO:0007669"/>
    <property type="project" value="InterPro"/>
</dbReference>
<dbReference type="PANTHER" id="PTHR24421:SF10">
    <property type="entry name" value="NITRATE_NITRITE SENSOR PROTEIN NARQ"/>
    <property type="match status" value="1"/>
</dbReference>
<dbReference type="AlphaFoldDB" id="A0A9Q9MM80"/>
<evidence type="ECO:0000256" key="6">
    <source>
        <dbReference type="ARBA" id="ARBA00022777"/>
    </source>
</evidence>
<dbReference type="GO" id="GO:0000155">
    <property type="term" value="F:phosphorelay sensor kinase activity"/>
    <property type="evidence" value="ECO:0007669"/>
    <property type="project" value="InterPro"/>
</dbReference>